<keyword evidence="7 11" id="KW-0862">Zinc</keyword>
<evidence type="ECO:0000256" key="12">
    <source>
        <dbReference type="SAM" id="Phobius"/>
    </source>
</evidence>
<evidence type="ECO:0000256" key="11">
    <source>
        <dbReference type="RuleBase" id="RU003983"/>
    </source>
</evidence>
<sequence>MVVACLATTVITTRLHWVRREPCGALALWVGAVLAVPLAAVGALVMLAADPHSSTAELLPVTAAAVLGAALALWASARVGRELWAINRVARRRRRRHEMLIDLFATEHAGQPGVAVIPDQRLFAYSVPCVFSGRIVMSQGAIDALDEHSLRAVIAHEQAHLRERHHLVAQLGTAMARSFPTTCAAVLSTRVSEFLELCADCSARRRAGAPATLMALTEFGDIPTPVTGMPAGGTALAVRLAALRGPSRCCNKLCSRAIQLGGAALPVIPALALTLNWMIDLCPWWW</sequence>
<evidence type="ECO:0000256" key="5">
    <source>
        <dbReference type="ARBA" id="ARBA00022723"/>
    </source>
</evidence>
<keyword evidence="3 11" id="KW-0645">Protease</keyword>
<evidence type="ECO:0000256" key="6">
    <source>
        <dbReference type="ARBA" id="ARBA00022801"/>
    </source>
</evidence>
<organism evidence="14 15">
    <name type="scientific">Actinokineospora globicatena</name>
    <dbReference type="NCBI Taxonomy" id="103729"/>
    <lineage>
        <taxon>Bacteria</taxon>
        <taxon>Bacillati</taxon>
        <taxon>Actinomycetota</taxon>
        <taxon>Actinomycetes</taxon>
        <taxon>Pseudonocardiales</taxon>
        <taxon>Pseudonocardiaceae</taxon>
        <taxon>Actinokineospora</taxon>
    </lineage>
</organism>
<dbReference type="InterPro" id="IPR001915">
    <property type="entry name" value="Peptidase_M48"/>
</dbReference>
<feature type="domain" description="Peptidase M48" evidence="13">
    <location>
        <begin position="93"/>
        <end position="184"/>
    </location>
</feature>
<dbReference type="CDD" id="cd07326">
    <property type="entry name" value="M56_BlaR1_MecR1_like"/>
    <property type="match status" value="1"/>
</dbReference>
<proteinExistence type="inferred from homology"/>
<feature type="transmembrane region" description="Helical" evidence="12">
    <location>
        <begin position="257"/>
        <end position="279"/>
    </location>
</feature>
<dbReference type="GO" id="GO:0005886">
    <property type="term" value="C:plasma membrane"/>
    <property type="evidence" value="ECO:0007669"/>
    <property type="project" value="UniProtKB-SubCell"/>
</dbReference>
<keyword evidence="10 12" id="KW-0472">Membrane</keyword>
<evidence type="ECO:0000256" key="1">
    <source>
        <dbReference type="ARBA" id="ARBA00004651"/>
    </source>
</evidence>
<dbReference type="AlphaFoldDB" id="A0A9W6QK96"/>
<keyword evidence="8 12" id="KW-1133">Transmembrane helix</keyword>
<dbReference type="GO" id="GO:0046872">
    <property type="term" value="F:metal ion binding"/>
    <property type="evidence" value="ECO:0007669"/>
    <property type="project" value="UniProtKB-KW"/>
</dbReference>
<keyword evidence="5" id="KW-0479">Metal-binding</keyword>
<keyword evidence="15" id="KW-1185">Reference proteome</keyword>
<name>A0A9W6QK96_9PSEU</name>
<evidence type="ECO:0000256" key="10">
    <source>
        <dbReference type="ARBA" id="ARBA00023136"/>
    </source>
</evidence>
<comment type="caution">
    <text evidence="14">The sequence shown here is derived from an EMBL/GenBank/DDBJ whole genome shotgun (WGS) entry which is preliminary data.</text>
</comment>
<gene>
    <name evidence="14" type="ORF">Aglo03_09430</name>
</gene>
<comment type="similarity">
    <text evidence="11">Belongs to the peptidase M48 family.</text>
</comment>
<evidence type="ECO:0000256" key="3">
    <source>
        <dbReference type="ARBA" id="ARBA00022670"/>
    </source>
</evidence>
<comment type="cofactor">
    <cofactor evidence="11">
        <name>Zn(2+)</name>
        <dbReference type="ChEBI" id="CHEBI:29105"/>
    </cofactor>
    <text evidence="11">Binds 1 zinc ion per subunit.</text>
</comment>
<dbReference type="PANTHER" id="PTHR43221">
    <property type="entry name" value="PROTEASE HTPX"/>
    <property type="match status" value="1"/>
</dbReference>
<dbReference type="InterPro" id="IPR050083">
    <property type="entry name" value="HtpX_protease"/>
</dbReference>
<dbReference type="GO" id="GO:0006508">
    <property type="term" value="P:proteolysis"/>
    <property type="evidence" value="ECO:0007669"/>
    <property type="project" value="UniProtKB-KW"/>
</dbReference>
<dbReference type="EMBL" id="BSSD01000001">
    <property type="protein sequence ID" value="GLW90127.1"/>
    <property type="molecule type" value="Genomic_DNA"/>
</dbReference>
<protein>
    <recommendedName>
        <fullName evidence="13">Peptidase M48 domain-containing protein</fullName>
    </recommendedName>
</protein>
<dbReference type="GO" id="GO:0004222">
    <property type="term" value="F:metalloendopeptidase activity"/>
    <property type="evidence" value="ECO:0007669"/>
    <property type="project" value="InterPro"/>
</dbReference>
<reference evidence="14" key="1">
    <citation type="submission" date="2023-02" db="EMBL/GenBank/DDBJ databases">
        <title>Actinokineospora globicatena NBRC 15670.</title>
        <authorList>
            <person name="Ichikawa N."/>
            <person name="Sato H."/>
            <person name="Tonouchi N."/>
        </authorList>
    </citation>
    <scope>NUCLEOTIDE SEQUENCE</scope>
    <source>
        <strain evidence="14">NBRC 15670</strain>
    </source>
</reference>
<feature type="transmembrane region" description="Helical" evidence="12">
    <location>
        <begin position="26"/>
        <end position="49"/>
    </location>
</feature>
<keyword evidence="6 11" id="KW-0378">Hydrolase</keyword>
<evidence type="ECO:0000259" key="13">
    <source>
        <dbReference type="Pfam" id="PF01435"/>
    </source>
</evidence>
<evidence type="ECO:0000256" key="9">
    <source>
        <dbReference type="ARBA" id="ARBA00023049"/>
    </source>
</evidence>
<evidence type="ECO:0000256" key="2">
    <source>
        <dbReference type="ARBA" id="ARBA00022475"/>
    </source>
</evidence>
<dbReference type="Pfam" id="PF01435">
    <property type="entry name" value="Peptidase_M48"/>
    <property type="match status" value="1"/>
</dbReference>
<evidence type="ECO:0000256" key="4">
    <source>
        <dbReference type="ARBA" id="ARBA00022692"/>
    </source>
</evidence>
<comment type="subcellular location">
    <subcellularLocation>
        <location evidence="1">Cell membrane</location>
        <topology evidence="1">Multi-pass membrane protein</topology>
    </subcellularLocation>
</comment>
<accession>A0A9W6QK96</accession>
<dbReference type="Gene3D" id="3.30.2010.10">
    <property type="entry name" value="Metalloproteases ('zincins'), catalytic domain"/>
    <property type="match status" value="1"/>
</dbReference>
<evidence type="ECO:0000256" key="7">
    <source>
        <dbReference type="ARBA" id="ARBA00022833"/>
    </source>
</evidence>
<evidence type="ECO:0000313" key="14">
    <source>
        <dbReference type="EMBL" id="GLW90127.1"/>
    </source>
</evidence>
<keyword evidence="2" id="KW-1003">Cell membrane</keyword>
<feature type="transmembrane region" description="Helical" evidence="12">
    <location>
        <begin position="61"/>
        <end position="86"/>
    </location>
</feature>
<keyword evidence="9 11" id="KW-0482">Metalloprotease</keyword>
<dbReference type="Proteomes" id="UP001165042">
    <property type="component" value="Unassembled WGS sequence"/>
</dbReference>
<keyword evidence="4 12" id="KW-0812">Transmembrane</keyword>
<dbReference type="PANTHER" id="PTHR43221:SF1">
    <property type="entry name" value="PROTEASE HTPX"/>
    <property type="match status" value="1"/>
</dbReference>
<evidence type="ECO:0000313" key="15">
    <source>
        <dbReference type="Proteomes" id="UP001165042"/>
    </source>
</evidence>
<evidence type="ECO:0000256" key="8">
    <source>
        <dbReference type="ARBA" id="ARBA00022989"/>
    </source>
</evidence>